<evidence type="ECO:0008006" key="3">
    <source>
        <dbReference type="Google" id="ProtNLM"/>
    </source>
</evidence>
<gene>
    <name evidence="1" type="ORF">JCGZ_27038</name>
</gene>
<dbReference type="Proteomes" id="UP000027138">
    <property type="component" value="Unassembled WGS sequence"/>
</dbReference>
<dbReference type="AlphaFoldDB" id="A0A067JVJ2"/>
<keyword evidence="2" id="KW-1185">Reference proteome</keyword>
<name>A0A067JVJ2_JATCU</name>
<evidence type="ECO:0000313" key="1">
    <source>
        <dbReference type="EMBL" id="KDP24010.1"/>
    </source>
</evidence>
<reference evidence="1 2" key="1">
    <citation type="journal article" date="2014" name="PLoS ONE">
        <title>Global Analysis of Gene Expression Profiles in Physic Nut (Jatropha curcas L.) Seedlings Exposed to Salt Stress.</title>
        <authorList>
            <person name="Zhang L."/>
            <person name="Zhang C."/>
            <person name="Wu P."/>
            <person name="Chen Y."/>
            <person name="Li M."/>
            <person name="Jiang H."/>
            <person name="Wu G."/>
        </authorList>
    </citation>
    <scope>NUCLEOTIDE SEQUENCE [LARGE SCALE GENOMIC DNA]</scope>
    <source>
        <strain evidence="2">cv. GZQX0401</strain>
        <tissue evidence="1">Young leaves</tissue>
    </source>
</reference>
<evidence type="ECO:0000313" key="2">
    <source>
        <dbReference type="Proteomes" id="UP000027138"/>
    </source>
</evidence>
<proteinExistence type="predicted"/>
<organism evidence="1 2">
    <name type="scientific">Jatropha curcas</name>
    <name type="common">Barbados nut</name>
    <dbReference type="NCBI Taxonomy" id="180498"/>
    <lineage>
        <taxon>Eukaryota</taxon>
        <taxon>Viridiplantae</taxon>
        <taxon>Streptophyta</taxon>
        <taxon>Embryophyta</taxon>
        <taxon>Tracheophyta</taxon>
        <taxon>Spermatophyta</taxon>
        <taxon>Magnoliopsida</taxon>
        <taxon>eudicotyledons</taxon>
        <taxon>Gunneridae</taxon>
        <taxon>Pentapetalae</taxon>
        <taxon>rosids</taxon>
        <taxon>fabids</taxon>
        <taxon>Malpighiales</taxon>
        <taxon>Euphorbiaceae</taxon>
        <taxon>Crotonoideae</taxon>
        <taxon>Jatropheae</taxon>
        <taxon>Jatropha</taxon>
    </lineage>
</organism>
<sequence>MACDIACGMRHFEACLATLQPCGLLYSTSGRRHFSSVLCHYSVACDIVAISTKREKVCGNAYVADEWFDRLPVRVQDCIWEAAFYHFLNTLPRVRGQTLPSSILALMGQWMDTTHTFHLAFGEMTMTPVNFTAIIGLLFGGQSVVFDDLMRTLDCASLPDFEVTRQFNWGVAALSYLYYGTDLCVGGAHLKVGYRRVTESRLVSTESSPCRAYMALRATLIEVSKGDVADYPNFIQSAVGYQHKWLLLLSLFYDMFYLGERVYKWELGPDQRGVPHDVPYYMLSTRSIRLEQDIVASRRGLATIDLLVAFMLSAYAIFVRTQLLVHMPPPIEFDPFIERQQRSKRVRRGSDSGAPDTAVVLTSQSMDRVLLSLSSWTTRVKQHRVSISDYIKVCQLYEAACPKLAVVRLSDEHISNIWVQPGLLQWLINHFDPSDNLLHHNDFEIYLLFEEFNIISGRIPVVKEVPVAYSEVGADSESTDLLTARFLLGPDI</sequence>
<dbReference type="EMBL" id="KK915153">
    <property type="protein sequence ID" value="KDP24010.1"/>
    <property type="molecule type" value="Genomic_DNA"/>
</dbReference>
<accession>A0A067JVJ2</accession>
<protein>
    <recommendedName>
        <fullName evidence="3">Aminotransferase-like plant mobile domain-containing protein</fullName>
    </recommendedName>
</protein>